<feature type="compositionally biased region" description="Acidic residues" evidence="1">
    <location>
        <begin position="47"/>
        <end position="63"/>
    </location>
</feature>
<organism evidence="2 3">
    <name type="scientific">Tilletia horrida</name>
    <dbReference type="NCBI Taxonomy" id="155126"/>
    <lineage>
        <taxon>Eukaryota</taxon>
        <taxon>Fungi</taxon>
        <taxon>Dikarya</taxon>
        <taxon>Basidiomycota</taxon>
        <taxon>Ustilaginomycotina</taxon>
        <taxon>Exobasidiomycetes</taxon>
        <taxon>Tilletiales</taxon>
        <taxon>Tilletiaceae</taxon>
        <taxon>Tilletia</taxon>
    </lineage>
</organism>
<dbReference type="Gene3D" id="1.25.40.10">
    <property type="entry name" value="Tetratricopeptide repeat domain"/>
    <property type="match status" value="1"/>
</dbReference>
<evidence type="ECO:0000256" key="1">
    <source>
        <dbReference type="SAM" id="MobiDB-lite"/>
    </source>
</evidence>
<evidence type="ECO:0000313" key="2">
    <source>
        <dbReference type="EMBL" id="KAK0521804.1"/>
    </source>
</evidence>
<keyword evidence="3" id="KW-1185">Reference proteome</keyword>
<sequence>MSSPATQTGLHPDARAADAAESVLLNASGSSSNTAAHGNDVSCAADVESDSDFDEQSDAEEDAPPSAGQSVRPPTAVLDDPATTEQDLVTGRSTQKWDRAVAASPTLVKTFNAVAARCRTSNDRVRVSLENIRTLAEFSATWLSKHRTDIDGFCTRALQGLLKICSFQAKVHRRNESATTLARFYSRIERIVEECRETVFNPARVSLVTKVRHPDFDSGLSQMVRSAREVASDISKFLKGHRPRSDSQLTPLSEQTKRETERDWAMRIPDVSAEHPMTCRPDVRKLRFLHYFVRNACPPRPATEPRPPSIEDHMELAERLCEQLEGKSDSFQGGAALFEDRTAQNNLMAQEQMAALSSWFSCFVQVSAAPHHAAFTAPSPFLEWKEHSVIAVRMFKQELRLPLLRDINVLSGSTAMPQAVLLALYNLGEHADIVDWAQLVVFHTQQNLLHDPSSVPLLLQVVFALSALAFVLIERADCKSARDNEGYATQAFHAAEAGIERLQPLYDESPSDHRAAMAHLLRLSARALHIHPSTHLNALAKRKLEQAVRLFKDALSSDSQDVDVLIGLADALDMLAEQERLPDTLCKEAMEPYEKLHRIEPLLFATELADRRLRYARHLGQSSDAIIETLQGTIETFEQQERLWNVGNVEFSDPRIVSALRQIAILHDEAGDWEASIASLRTACTRVEGVQEVGFDQNPADGDIESLTLLQMALAHMRNEEYSHAHVYMQYLPGLSSQADYIYALSTLLGSKMSVMHHMHARMAMSRALASMEERHRGVASGIGIEQEDIYYVMARGDNAALECACNINKDITLRAGRRAIRALRRRLQTWTDDSTPAQEATLGLHGGKDELIVQLARQHLLYGASLRCFNRVDKAQHHVWKCIDMIKSTPAGEARWGGPVLKTAYGCYAHILDDQGQHAEAHAAKVKAAEITSYTGFLDYLVRSAG</sequence>
<dbReference type="AlphaFoldDB" id="A0AAN6JHR2"/>
<proteinExistence type="predicted"/>
<accession>A0AAN6JHR2</accession>
<feature type="region of interest" description="Disordered" evidence="1">
    <location>
        <begin position="29"/>
        <end position="93"/>
    </location>
</feature>
<protein>
    <submittedName>
        <fullName evidence="2">Uncharacterized protein</fullName>
    </submittedName>
</protein>
<name>A0AAN6JHR2_9BASI</name>
<gene>
    <name evidence="2" type="ORF">OC842_006665</name>
</gene>
<reference evidence="2" key="1">
    <citation type="journal article" date="2023" name="PhytoFront">
        <title>Draft Genome Resources of Seven Strains of Tilletia horrida, Causal Agent of Kernel Smut of Rice.</title>
        <authorList>
            <person name="Khanal S."/>
            <person name="Antony Babu S."/>
            <person name="Zhou X.G."/>
        </authorList>
    </citation>
    <scope>NUCLEOTIDE SEQUENCE</scope>
    <source>
        <strain evidence="2">TX3</strain>
    </source>
</reference>
<evidence type="ECO:0000313" key="3">
    <source>
        <dbReference type="Proteomes" id="UP001176521"/>
    </source>
</evidence>
<feature type="region of interest" description="Disordered" evidence="1">
    <location>
        <begin position="240"/>
        <end position="261"/>
    </location>
</feature>
<dbReference type="EMBL" id="JAPDMQ010000638">
    <property type="protein sequence ID" value="KAK0521804.1"/>
    <property type="molecule type" value="Genomic_DNA"/>
</dbReference>
<comment type="caution">
    <text evidence="2">The sequence shown here is derived from an EMBL/GenBank/DDBJ whole genome shotgun (WGS) entry which is preliminary data.</text>
</comment>
<dbReference type="InterPro" id="IPR011990">
    <property type="entry name" value="TPR-like_helical_dom_sf"/>
</dbReference>
<dbReference type="Proteomes" id="UP001176521">
    <property type="component" value="Unassembled WGS sequence"/>
</dbReference>
<dbReference type="SUPFAM" id="SSF48452">
    <property type="entry name" value="TPR-like"/>
    <property type="match status" value="1"/>
</dbReference>
<feature type="compositionally biased region" description="Polar residues" evidence="1">
    <location>
        <begin position="83"/>
        <end position="93"/>
    </location>
</feature>